<name>A0ABV5S7C7_9ACTN</name>
<evidence type="ECO:0000313" key="2">
    <source>
        <dbReference type="EMBL" id="MFB9627595.1"/>
    </source>
</evidence>
<reference evidence="2 3" key="1">
    <citation type="submission" date="2024-09" db="EMBL/GenBank/DDBJ databases">
        <authorList>
            <person name="Sun Q."/>
            <person name="Mori K."/>
        </authorList>
    </citation>
    <scope>NUCLEOTIDE SEQUENCE [LARGE SCALE GENOMIC DNA]</scope>
    <source>
        <strain evidence="2 3">JCM 3143</strain>
    </source>
</reference>
<comment type="caution">
    <text evidence="2">The sequence shown here is derived from an EMBL/GenBank/DDBJ whole genome shotgun (WGS) entry which is preliminary data.</text>
</comment>
<protein>
    <submittedName>
        <fullName evidence="2">PadR family transcriptional regulator</fullName>
    </submittedName>
</protein>
<dbReference type="Pfam" id="PF03551">
    <property type="entry name" value="PadR"/>
    <property type="match status" value="1"/>
</dbReference>
<dbReference type="InterPro" id="IPR036388">
    <property type="entry name" value="WH-like_DNA-bd_sf"/>
</dbReference>
<dbReference type="Proteomes" id="UP001589532">
    <property type="component" value="Unassembled WGS sequence"/>
</dbReference>
<feature type="domain" description="Transcription regulator PadR N-terminal" evidence="1">
    <location>
        <begin position="11"/>
        <end position="83"/>
    </location>
</feature>
<dbReference type="PANTHER" id="PTHR33169">
    <property type="entry name" value="PADR-FAMILY TRANSCRIPTIONAL REGULATOR"/>
    <property type="match status" value="1"/>
</dbReference>
<sequence length="109" mass="11987">MNITEPMFLALTALVDEPRHGYGIVQEAERLSGGRVQLKIGSLYGVLDRLSAEGLVALDREEAIQGRLRRYYRLTDKGVEALEAETARLAEHVKTATARLRARTAGGHA</sequence>
<organism evidence="2 3">
    <name type="scientific">Nonomuraea helvata</name>
    <dbReference type="NCBI Taxonomy" id="37484"/>
    <lineage>
        <taxon>Bacteria</taxon>
        <taxon>Bacillati</taxon>
        <taxon>Actinomycetota</taxon>
        <taxon>Actinomycetes</taxon>
        <taxon>Streptosporangiales</taxon>
        <taxon>Streptosporangiaceae</taxon>
        <taxon>Nonomuraea</taxon>
    </lineage>
</organism>
<evidence type="ECO:0000259" key="1">
    <source>
        <dbReference type="Pfam" id="PF03551"/>
    </source>
</evidence>
<dbReference type="Gene3D" id="1.10.10.10">
    <property type="entry name" value="Winged helix-like DNA-binding domain superfamily/Winged helix DNA-binding domain"/>
    <property type="match status" value="1"/>
</dbReference>
<accession>A0ABV5S7C7</accession>
<proteinExistence type="predicted"/>
<dbReference type="PANTHER" id="PTHR33169:SF13">
    <property type="entry name" value="PADR-FAMILY TRANSCRIPTIONAL REGULATOR"/>
    <property type="match status" value="1"/>
</dbReference>
<dbReference type="RefSeq" id="WP_344988299.1">
    <property type="nucleotide sequence ID" value="NZ_BAAAXV010000002.1"/>
</dbReference>
<dbReference type="SUPFAM" id="SSF46785">
    <property type="entry name" value="Winged helix' DNA-binding domain"/>
    <property type="match status" value="1"/>
</dbReference>
<evidence type="ECO:0000313" key="3">
    <source>
        <dbReference type="Proteomes" id="UP001589532"/>
    </source>
</evidence>
<dbReference type="InterPro" id="IPR036390">
    <property type="entry name" value="WH_DNA-bd_sf"/>
</dbReference>
<dbReference type="EMBL" id="JBHMBW010000035">
    <property type="protein sequence ID" value="MFB9627595.1"/>
    <property type="molecule type" value="Genomic_DNA"/>
</dbReference>
<gene>
    <name evidence="2" type="ORF">ACFFSA_31320</name>
</gene>
<dbReference type="InterPro" id="IPR005149">
    <property type="entry name" value="Tscrpt_reg_PadR_N"/>
</dbReference>
<keyword evidence="3" id="KW-1185">Reference proteome</keyword>
<dbReference type="InterPro" id="IPR052509">
    <property type="entry name" value="Metal_resp_DNA-bind_regulator"/>
</dbReference>